<evidence type="ECO:0000259" key="2">
    <source>
        <dbReference type="Pfam" id="PF06114"/>
    </source>
</evidence>
<dbReference type="GO" id="GO:0003677">
    <property type="term" value="F:DNA binding"/>
    <property type="evidence" value="ECO:0007669"/>
    <property type="project" value="InterPro"/>
</dbReference>
<name>A0A0G1A7L1_9BACT</name>
<dbReference type="Gene3D" id="1.10.260.40">
    <property type="entry name" value="lambda repressor-like DNA-binding domains"/>
    <property type="match status" value="1"/>
</dbReference>
<dbReference type="PANTHER" id="PTHR43236">
    <property type="entry name" value="ANTITOXIN HIGA1"/>
    <property type="match status" value="1"/>
</dbReference>
<feature type="domain" description="IrrE N-terminal-like" evidence="2">
    <location>
        <begin position="187"/>
        <end position="297"/>
    </location>
</feature>
<dbReference type="InterPro" id="IPR052345">
    <property type="entry name" value="Rad_response_metalloprotease"/>
</dbReference>
<organism evidence="3 4">
    <name type="scientific">Candidatus Magasanikbacteria bacterium GW2011_GWA2_42_32</name>
    <dbReference type="NCBI Taxonomy" id="1619039"/>
    <lineage>
        <taxon>Bacteria</taxon>
        <taxon>Candidatus Magasanikiibacteriota</taxon>
    </lineage>
</organism>
<accession>A0A0G1A7L1</accession>
<dbReference type="Gene3D" id="1.10.10.2910">
    <property type="match status" value="1"/>
</dbReference>
<evidence type="ECO:0000256" key="1">
    <source>
        <dbReference type="SAM" id="Coils"/>
    </source>
</evidence>
<evidence type="ECO:0000313" key="3">
    <source>
        <dbReference type="EMBL" id="KKS57025.1"/>
    </source>
</evidence>
<proteinExistence type="predicted"/>
<dbReference type="Proteomes" id="UP000034837">
    <property type="component" value="Unassembled WGS sequence"/>
</dbReference>
<dbReference type="Pfam" id="PF06114">
    <property type="entry name" value="Peptidase_M78"/>
    <property type="match status" value="1"/>
</dbReference>
<dbReference type="EMBL" id="LCDO01000004">
    <property type="protein sequence ID" value="KKS57025.1"/>
    <property type="molecule type" value="Genomic_DNA"/>
</dbReference>
<dbReference type="AlphaFoldDB" id="A0A0G1A7L1"/>
<dbReference type="InterPro" id="IPR010359">
    <property type="entry name" value="IrrE_HExxH"/>
</dbReference>
<protein>
    <recommendedName>
        <fullName evidence="2">IrrE N-terminal-like domain-containing protein</fullName>
    </recommendedName>
</protein>
<dbReference type="PANTHER" id="PTHR43236:SF2">
    <property type="entry name" value="BLL0069 PROTEIN"/>
    <property type="match status" value="1"/>
</dbReference>
<feature type="coiled-coil region" evidence="1">
    <location>
        <begin position="300"/>
        <end position="327"/>
    </location>
</feature>
<comment type="caution">
    <text evidence="3">The sequence shown here is derived from an EMBL/GenBank/DDBJ whole genome shotgun (WGS) entry which is preliminary data.</text>
</comment>
<keyword evidence="1" id="KW-0175">Coiled coil</keyword>
<evidence type="ECO:0000313" key="4">
    <source>
        <dbReference type="Proteomes" id="UP000034837"/>
    </source>
</evidence>
<gene>
    <name evidence="3" type="ORF">UV20_C0004G0121</name>
</gene>
<reference evidence="3 4" key="1">
    <citation type="journal article" date="2015" name="Nature">
        <title>rRNA introns, odd ribosomes, and small enigmatic genomes across a large radiation of phyla.</title>
        <authorList>
            <person name="Brown C.T."/>
            <person name="Hug L.A."/>
            <person name="Thomas B.C."/>
            <person name="Sharon I."/>
            <person name="Castelle C.J."/>
            <person name="Singh A."/>
            <person name="Wilkins M.J."/>
            <person name="Williams K.H."/>
            <person name="Banfield J.F."/>
        </authorList>
    </citation>
    <scope>NUCLEOTIDE SEQUENCE [LARGE SCALE GENOMIC DNA]</scope>
</reference>
<sequence>MGKVNFVNTNNLKIARENVGLDVYRASKNIAGTKRDMVVLWESGQLLPTWKQLEKAAKVYNTSALLLVSKKNIKENKEIPDFRIGLHDDIEKDEVKKLIDLVLKRQGWLEQVYRKEGKNKNKLIGSGSKIGNPKELAQHIANTLEINIHDIKTITGSEARRQVLKYLIKKAEDKGIFVGKTVAYHKISVEQMRGLFISNDYCPFIILNRRDALSAQIFSFIHELAHFYRKSDSISNSIDFRDTNKDINPEETLCNKVAANLLLPEDEFVKVNYDKDDIDVLAELYKLSKLFIFYRLKWLNKISRTDADKIEEELRKESERNLEYLKNRKKKTGGNYYYSMQDSNGDLFNRTVAGAYFENKINYSEASNLLKFSVEFYE</sequence>
<dbReference type="InterPro" id="IPR010982">
    <property type="entry name" value="Lambda_DNA-bd_dom_sf"/>
</dbReference>